<evidence type="ECO:0000256" key="5">
    <source>
        <dbReference type="ARBA" id="ARBA00022692"/>
    </source>
</evidence>
<feature type="transmembrane region" description="Helical" evidence="8">
    <location>
        <begin position="129"/>
        <end position="148"/>
    </location>
</feature>
<keyword evidence="3" id="KW-0813">Transport</keyword>
<feature type="transmembrane region" description="Helical" evidence="8">
    <location>
        <begin position="92"/>
        <end position="114"/>
    </location>
</feature>
<dbReference type="GO" id="GO:0055085">
    <property type="term" value="P:transmembrane transport"/>
    <property type="evidence" value="ECO:0007669"/>
    <property type="project" value="InterPro"/>
</dbReference>
<evidence type="ECO:0000256" key="3">
    <source>
        <dbReference type="ARBA" id="ARBA00022448"/>
    </source>
</evidence>
<feature type="transmembrane region" description="Helical" evidence="8">
    <location>
        <begin position="333"/>
        <end position="353"/>
    </location>
</feature>
<dbReference type="RefSeq" id="WP_120037853.1">
    <property type="nucleotide sequence ID" value="NZ_QZFU01000010.1"/>
</dbReference>
<keyword evidence="5 8" id="KW-0812">Transmembrane</keyword>
<feature type="transmembrane region" description="Helical" evidence="8">
    <location>
        <begin position="273"/>
        <end position="295"/>
    </location>
</feature>
<keyword evidence="10" id="KW-1185">Reference proteome</keyword>
<protein>
    <submittedName>
        <fullName evidence="9">C4-dicarboxylate ABC transporter</fullName>
    </submittedName>
</protein>
<dbReference type="PANTHER" id="PTHR31686">
    <property type="match status" value="1"/>
</dbReference>
<comment type="subcellular location">
    <subcellularLocation>
        <location evidence="1">Cell membrane</location>
        <topology evidence="1">Multi-pass membrane protein</topology>
    </subcellularLocation>
</comment>
<feature type="transmembrane region" description="Helical" evidence="8">
    <location>
        <begin position="56"/>
        <end position="80"/>
    </location>
</feature>
<dbReference type="CDD" id="cd09320">
    <property type="entry name" value="TDT_like_2"/>
    <property type="match status" value="1"/>
</dbReference>
<sequence>MTATLTRPAAPPVRERTQPLRHLGPNWFAAVMGTGIVANAAAGLPVRFPGLRGAALVVWVFAAILLVVLTVAWVVQWVRYPETAREHRGHPVMAHFFGAPPMAMLTVGAGALLLGRDLIGLDAALAVDWVLWSAGTALGLLAAFAVPLRMFTGQPSKPDAAFGGWLMPVVPPMVSAAMGALLVPHTPAGQWRLTLILLCLAMFGVSLIAALVTTTLIWSRLIHFGPPPAGMAPTLWIVLGPLGQSITAAGLLATAAPAALPPLYAKGLDVFSVIYGIAAWGFAVLWLTIAAAVTIKAARAGQLAFNMTWWGFTFPVGTCITGSTVLYAHTGAYLFGGAAVVLYLLLFLAWLTVGARTVRGIVTGSLFGR</sequence>
<name>A0A3A4KBZ7_9NOCA</name>
<feature type="transmembrane region" description="Helical" evidence="8">
    <location>
        <begin position="195"/>
        <end position="218"/>
    </location>
</feature>
<evidence type="ECO:0000313" key="10">
    <source>
        <dbReference type="Proteomes" id="UP000266677"/>
    </source>
</evidence>
<dbReference type="AlphaFoldDB" id="A0A3A4KBZ7"/>
<reference evidence="9 10" key="1">
    <citation type="submission" date="2018-09" db="EMBL/GenBank/DDBJ databases">
        <title>YIM PH21274 draft genome.</title>
        <authorList>
            <person name="Miao C."/>
        </authorList>
    </citation>
    <scope>NUCLEOTIDE SEQUENCE [LARGE SCALE GENOMIC DNA]</scope>
    <source>
        <strain evidence="9 10">YIM PH 21724</strain>
    </source>
</reference>
<comment type="caution">
    <text evidence="9">The sequence shown here is derived from an EMBL/GenBank/DDBJ whole genome shotgun (WGS) entry which is preliminary data.</text>
</comment>
<evidence type="ECO:0000313" key="9">
    <source>
        <dbReference type="EMBL" id="RJO79387.1"/>
    </source>
</evidence>
<feature type="transmembrane region" description="Helical" evidence="8">
    <location>
        <begin position="160"/>
        <end position="183"/>
    </location>
</feature>
<proteinExistence type="inferred from homology"/>
<feature type="transmembrane region" description="Helical" evidence="8">
    <location>
        <begin position="307"/>
        <end position="327"/>
    </location>
</feature>
<dbReference type="Proteomes" id="UP000266677">
    <property type="component" value="Unassembled WGS sequence"/>
</dbReference>
<keyword evidence="4" id="KW-1003">Cell membrane</keyword>
<evidence type="ECO:0000256" key="4">
    <source>
        <dbReference type="ARBA" id="ARBA00022475"/>
    </source>
</evidence>
<dbReference type="OrthoDB" id="958273at2"/>
<organism evidence="9 10">
    <name type="scientific">Nocardia panacis</name>
    <dbReference type="NCBI Taxonomy" id="2340916"/>
    <lineage>
        <taxon>Bacteria</taxon>
        <taxon>Bacillati</taxon>
        <taxon>Actinomycetota</taxon>
        <taxon>Actinomycetes</taxon>
        <taxon>Mycobacteriales</taxon>
        <taxon>Nocardiaceae</taxon>
        <taxon>Nocardia</taxon>
    </lineage>
</organism>
<feature type="transmembrane region" description="Helical" evidence="8">
    <location>
        <begin position="26"/>
        <end position="44"/>
    </location>
</feature>
<gene>
    <name evidence="9" type="ORF">D5S18_03460</name>
</gene>
<keyword evidence="7 8" id="KW-0472">Membrane</keyword>
<evidence type="ECO:0000256" key="1">
    <source>
        <dbReference type="ARBA" id="ARBA00004651"/>
    </source>
</evidence>
<dbReference type="Pfam" id="PF03595">
    <property type="entry name" value="SLAC1"/>
    <property type="match status" value="1"/>
</dbReference>
<evidence type="ECO:0000256" key="8">
    <source>
        <dbReference type="SAM" id="Phobius"/>
    </source>
</evidence>
<evidence type="ECO:0000256" key="7">
    <source>
        <dbReference type="ARBA" id="ARBA00023136"/>
    </source>
</evidence>
<dbReference type="GO" id="GO:0005886">
    <property type="term" value="C:plasma membrane"/>
    <property type="evidence" value="ECO:0007669"/>
    <property type="project" value="UniProtKB-SubCell"/>
</dbReference>
<dbReference type="InterPro" id="IPR004695">
    <property type="entry name" value="SLAC1/Mae1/Ssu1/TehA"/>
</dbReference>
<keyword evidence="6 8" id="KW-1133">Transmembrane helix</keyword>
<accession>A0A3A4KBZ7</accession>
<dbReference type="InterPro" id="IPR038665">
    <property type="entry name" value="Voltage-dep_anion_channel_sf"/>
</dbReference>
<dbReference type="InterPro" id="IPR051629">
    <property type="entry name" value="Sulfite_efflux_TDT"/>
</dbReference>
<dbReference type="EMBL" id="QZFU01000010">
    <property type="protein sequence ID" value="RJO79387.1"/>
    <property type="molecule type" value="Genomic_DNA"/>
</dbReference>
<evidence type="ECO:0000256" key="6">
    <source>
        <dbReference type="ARBA" id="ARBA00022989"/>
    </source>
</evidence>
<dbReference type="PANTHER" id="PTHR31686:SF1">
    <property type="entry name" value="SULFITE EFFLUX PUMP SSU1"/>
    <property type="match status" value="1"/>
</dbReference>
<dbReference type="Gene3D" id="1.50.10.150">
    <property type="entry name" value="Voltage-dependent anion channel"/>
    <property type="match status" value="1"/>
</dbReference>
<comment type="similarity">
    <text evidence="2">Belongs to the tellurite-resistance/dicarboxylate transporter (TDT) family.</text>
</comment>
<evidence type="ECO:0000256" key="2">
    <source>
        <dbReference type="ARBA" id="ARBA00008566"/>
    </source>
</evidence>